<keyword evidence="2 3" id="KW-0802">TPR repeat</keyword>
<dbReference type="InterPro" id="IPR050498">
    <property type="entry name" value="Ycf3"/>
</dbReference>
<reference evidence="5" key="2">
    <citation type="submission" date="2019-01" db="EMBL/GenBank/DDBJ databases">
        <authorList>
            <person name="Thorell K."/>
        </authorList>
    </citation>
    <scope>NUCLEOTIDE SEQUENCE</scope>
    <source>
        <strain evidence="5">PC2022III</strain>
        <strain evidence="4">PC4580III</strain>
    </source>
</reference>
<protein>
    <submittedName>
        <fullName evidence="5">Tetratricopeptide repeat protein</fullName>
    </submittedName>
</protein>
<comment type="caution">
    <text evidence="5">The sequence shown here is derived from an EMBL/GenBank/DDBJ whole genome shotgun (WGS) entry which is preliminary data.</text>
</comment>
<proteinExistence type="predicted"/>
<gene>
    <name evidence="5" type="ORF">EPJ74_05840</name>
    <name evidence="4" type="ORF">EPJ78_03500</name>
</gene>
<dbReference type="InterPro" id="IPR011990">
    <property type="entry name" value="TPR-like_helical_dom_sf"/>
</dbReference>
<dbReference type="EMBL" id="SAYB01000003">
    <property type="protein sequence ID" value="TXJ37789.1"/>
    <property type="molecule type" value="Genomic_DNA"/>
</dbReference>
<evidence type="ECO:0000313" key="7">
    <source>
        <dbReference type="Proteomes" id="UP000322814"/>
    </source>
</evidence>
<evidence type="ECO:0000256" key="2">
    <source>
        <dbReference type="ARBA" id="ARBA00022803"/>
    </source>
</evidence>
<dbReference type="Pfam" id="PF13424">
    <property type="entry name" value="TPR_12"/>
    <property type="match status" value="1"/>
</dbReference>
<evidence type="ECO:0000256" key="3">
    <source>
        <dbReference type="PROSITE-ProRule" id="PRU00339"/>
    </source>
</evidence>
<reference evidence="6 7" key="1">
    <citation type="journal article" date="1992" name="Lakartidningen">
        <title>[Penicillin V and not amoxicillin is the first choice preparation in acute otitis].</title>
        <authorList>
            <person name="Kamme C."/>
            <person name="Lundgren K."/>
            <person name="Prellner K."/>
        </authorList>
    </citation>
    <scope>NUCLEOTIDE SEQUENCE [LARGE SCALE GENOMIC DNA]</scope>
    <source>
        <strain evidence="5 6">PC2022III</strain>
        <strain evidence="4 7">PC4580III</strain>
    </source>
</reference>
<dbReference type="InterPro" id="IPR019734">
    <property type="entry name" value="TPR_rpt"/>
</dbReference>
<accession>A0A5C8GFP8</accession>
<dbReference type="EMBL" id="SAYK01000004">
    <property type="protein sequence ID" value="TXJ60722.1"/>
    <property type="molecule type" value="Genomic_DNA"/>
</dbReference>
<dbReference type="Proteomes" id="UP000322188">
    <property type="component" value="Unassembled WGS sequence"/>
</dbReference>
<evidence type="ECO:0000256" key="1">
    <source>
        <dbReference type="ARBA" id="ARBA00022737"/>
    </source>
</evidence>
<dbReference type="AlphaFoldDB" id="A0A5C8GFP8"/>
<dbReference type="Proteomes" id="UP000322814">
    <property type="component" value="Unassembled WGS sequence"/>
</dbReference>
<organism evidence="5 6">
    <name type="scientific">Brachyspira aalborgi</name>
    <dbReference type="NCBI Taxonomy" id="29522"/>
    <lineage>
        <taxon>Bacteria</taxon>
        <taxon>Pseudomonadati</taxon>
        <taxon>Spirochaetota</taxon>
        <taxon>Spirochaetia</taxon>
        <taxon>Brachyspirales</taxon>
        <taxon>Brachyspiraceae</taxon>
        <taxon>Brachyspira</taxon>
    </lineage>
</organism>
<evidence type="ECO:0000313" key="5">
    <source>
        <dbReference type="EMBL" id="TXJ60722.1"/>
    </source>
</evidence>
<keyword evidence="1" id="KW-0677">Repeat</keyword>
<dbReference type="Gene3D" id="1.25.40.10">
    <property type="entry name" value="Tetratricopeptide repeat domain"/>
    <property type="match status" value="1"/>
</dbReference>
<name>A0A5C8GFP8_9SPIR</name>
<feature type="repeat" description="TPR" evidence="3">
    <location>
        <begin position="29"/>
        <end position="62"/>
    </location>
</feature>
<dbReference type="PANTHER" id="PTHR44858">
    <property type="entry name" value="TETRATRICOPEPTIDE REPEAT PROTEIN 6"/>
    <property type="match status" value="1"/>
</dbReference>
<evidence type="ECO:0000313" key="6">
    <source>
        <dbReference type="Proteomes" id="UP000322188"/>
    </source>
</evidence>
<sequence length="130" mass="14895">MAAILIEKGIYNEAISDLNNVIKINNNNAGAYYNLGVIYSYQEKYQLAIDNFNRCINLSEGNNYFQKISYYNLGIIVGIMGNNEEAVSNLIKAYEIEDNMILKTIKEEAEIYNNKVVIDYLAKSNIRINY</sequence>
<dbReference type="SUPFAM" id="SSF48452">
    <property type="entry name" value="TPR-like"/>
    <property type="match status" value="1"/>
</dbReference>
<dbReference type="SMART" id="SM00028">
    <property type="entry name" value="TPR"/>
    <property type="match status" value="3"/>
</dbReference>
<dbReference type="PANTHER" id="PTHR44858:SF1">
    <property type="entry name" value="UDP-N-ACETYLGLUCOSAMINE--PEPTIDE N-ACETYLGLUCOSAMINYLTRANSFERASE SPINDLY-RELATED"/>
    <property type="match status" value="1"/>
</dbReference>
<evidence type="ECO:0000313" key="4">
    <source>
        <dbReference type="EMBL" id="TXJ37789.1"/>
    </source>
</evidence>
<dbReference type="PROSITE" id="PS50005">
    <property type="entry name" value="TPR"/>
    <property type="match status" value="1"/>
</dbReference>